<feature type="transmembrane region" description="Helical" evidence="6">
    <location>
        <begin position="41"/>
        <end position="64"/>
    </location>
</feature>
<feature type="transmembrane region" description="Helical" evidence="6">
    <location>
        <begin position="211"/>
        <end position="230"/>
    </location>
</feature>
<feature type="transmembrane region" description="Helical" evidence="6">
    <location>
        <begin position="443"/>
        <end position="460"/>
    </location>
</feature>
<evidence type="ECO:0000313" key="7">
    <source>
        <dbReference type="EMBL" id="NVP56760.1"/>
    </source>
</evidence>
<feature type="transmembrane region" description="Helical" evidence="6">
    <location>
        <begin position="151"/>
        <end position="174"/>
    </location>
</feature>
<feature type="transmembrane region" description="Helical" evidence="6">
    <location>
        <begin position="121"/>
        <end position="139"/>
    </location>
</feature>
<proteinExistence type="predicted"/>
<evidence type="ECO:0000256" key="6">
    <source>
        <dbReference type="SAM" id="Phobius"/>
    </source>
</evidence>
<keyword evidence="2" id="KW-1003">Cell membrane</keyword>
<feature type="transmembrane region" description="Helical" evidence="6">
    <location>
        <begin position="386"/>
        <end position="404"/>
    </location>
</feature>
<evidence type="ECO:0000256" key="1">
    <source>
        <dbReference type="ARBA" id="ARBA00004651"/>
    </source>
</evidence>
<evidence type="ECO:0000313" key="8">
    <source>
        <dbReference type="Proteomes" id="UP000659172"/>
    </source>
</evidence>
<feature type="transmembrane region" description="Helical" evidence="6">
    <location>
        <begin position="328"/>
        <end position="347"/>
    </location>
</feature>
<feature type="transmembrane region" description="Helical" evidence="6">
    <location>
        <begin position="84"/>
        <end position="106"/>
    </location>
</feature>
<dbReference type="InterPro" id="IPR050833">
    <property type="entry name" value="Poly_Biosynth_Transport"/>
</dbReference>
<dbReference type="Pfam" id="PF13440">
    <property type="entry name" value="Polysacc_synt_3"/>
    <property type="match status" value="1"/>
</dbReference>
<dbReference type="RefSeq" id="WP_176950730.1">
    <property type="nucleotide sequence ID" value="NZ_JABXYK010000009.1"/>
</dbReference>
<dbReference type="EMBL" id="JABXYK010000009">
    <property type="protein sequence ID" value="NVP56760.1"/>
    <property type="molecule type" value="Genomic_DNA"/>
</dbReference>
<dbReference type="PROSITE" id="PS51257">
    <property type="entry name" value="PROKAR_LIPOPROTEIN"/>
    <property type="match status" value="1"/>
</dbReference>
<evidence type="ECO:0000256" key="4">
    <source>
        <dbReference type="ARBA" id="ARBA00022989"/>
    </source>
</evidence>
<feature type="transmembrane region" description="Helical" evidence="6">
    <location>
        <begin position="297"/>
        <end position="322"/>
    </location>
</feature>
<dbReference type="PANTHER" id="PTHR30250:SF11">
    <property type="entry name" value="O-ANTIGEN TRANSPORTER-RELATED"/>
    <property type="match status" value="1"/>
</dbReference>
<dbReference type="Proteomes" id="UP000659172">
    <property type="component" value="Unassembled WGS sequence"/>
</dbReference>
<organism evidence="7 8">
    <name type="scientific">Mycoplana rhizolycopersici</name>
    <dbReference type="NCBI Taxonomy" id="2746702"/>
    <lineage>
        <taxon>Bacteria</taxon>
        <taxon>Pseudomonadati</taxon>
        <taxon>Pseudomonadota</taxon>
        <taxon>Alphaproteobacteria</taxon>
        <taxon>Hyphomicrobiales</taxon>
        <taxon>Rhizobiaceae</taxon>
        <taxon>Mycoplana</taxon>
    </lineage>
</organism>
<feature type="transmembrane region" description="Helical" evidence="6">
    <location>
        <begin position="359"/>
        <end position="380"/>
    </location>
</feature>
<feature type="transmembrane region" description="Helical" evidence="6">
    <location>
        <begin position="250"/>
        <end position="276"/>
    </location>
</feature>
<evidence type="ECO:0000256" key="5">
    <source>
        <dbReference type="ARBA" id="ARBA00023136"/>
    </source>
</evidence>
<feature type="transmembrane region" description="Helical" evidence="6">
    <location>
        <begin position="180"/>
        <end position="199"/>
    </location>
</feature>
<keyword evidence="3 6" id="KW-0812">Transmembrane</keyword>
<evidence type="ECO:0000256" key="2">
    <source>
        <dbReference type="ARBA" id="ARBA00022475"/>
    </source>
</evidence>
<dbReference type="PANTHER" id="PTHR30250">
    <property type="entry name" value="PST FAMILY PREDICTED COLANIC ACID TRANSPORTER"/>
    <property type="match status" value="1"/>
</dbReference>
<protein>
    <submittedName>
        <fullName evidence="7">Oligosaccharide flippase family protein</fullName>
    </submittedName>
</protein>
<comment type="caution">
    <text evidence="7">The sequence shown here is derived from an EMBL/GenBank/DDBJ whole genome shotgun (WGS) entry which is preliminary data.</text>
</comment>
<keyword evidence="4 6" id="KW-1133">Transmembrane helix</keyword>
<sequence>MSKGIMSNSIMNAAAGMLLLVTGFACSIAIARLLGPEANGTIAFALWVATTGALVAELGTGVLLMRCLPQLKARGLGTQDRRGFAAYLALPVLVSTVLLVILYASASWEAEREAVIGTPESIVILTGALLFVQSIGALTKNYLVGEQRLSAFFRITALSSTLQLILVIGGAFGWGVEGALLGYIAGQAAPFAFALGILLSPRNSAGFAPKALISSSAVLFFEFVLSAVFLNRPELFFLQQFRSLEEVGFYAVALSLANLALQLPVQLTGSLLPFYVHSREGADGVLPAGIFAAVTRSFAYITFPLCFGLAAIAEPLVVTIYGESFRPSGLIVAILAAGSPAFVFSQLTTQYLYSMDRIGIRLVTTGIGALVMLIGCIAVIPQFGGPAGALVRGGTFLLICVLLLRSMKSADMSPRLALTVCKVAAAAAVCGLVAFAVTDMVPGLAGLTAGVIAGALAYAVSLRLMRAVDPVDAHVLDMVLSRSSARLAPLRRGLSFVARAKANAPAE</sequence>
<evidence type="ECO:0000256" key="3">
    <source>
        <dbReference type="ARBA" id="ARBA00022692"/>
    </source>
</evidence>
<comment type="subcellular location">
    <subcellularLocation>
        <location evidence="1">Cell membrane</location>
        <topology evidence="1">Multi-pass membrane protein</topology>
    </subcellularLocation>
</comment>
<reference evidence="7 8" key="1">
    <citation type="submission" date="2020-06" db="EMBL/GenBank/DDBJ databases">
        <title>Rhizobium sp.nov. isolated from the tomato plant.</title>
        <authorList>
            <person name="Thin K.K."/>
            <person name="Zhang X."/>
            <person name="He S."/>
        </authorList>
    </citation>
    <scope>NUCLEOTIDE SEQUENCE [LARGE SCALE GENOMIC DNA]</scope>
    <source>
        <strain evidence="7 8">DBTS2</strain>
    </source>
</reference>
<keyword evidence="8" id="KW-1185">Reference proteome</keyword>
<feature type="transmembrane region" description="Helical" evidence="6">
    <location>
        <begin position="416"/>
        <end position="437"/>
    </location>
</feature>
<name>A0ABX2QGG5_9HYPH</name>
<gene>
    <name evidence="7" type="ORF">HV823_16010</name>
</gene>
<accession>A0ABX2QGG5</accession>
<keyword evidence="5 6" id="KW-0472">Membrane</keyword>